<evidence type="ECO:0000256" key="6">
    <source>
        <dbReference type="ARBA" id="ARBA00022692"/>
    </source>
</evidence>
<evidence type="ECO:0000259" key="12">
    <source>
        <dbReference type="Pfam" id="PF12019"/>
    </source>
</evidence>
<evidence type="ECO:0000256" key="11">
    <source>
        <dbReference type="SAM" id="Phobius"/>
    </source>
</evidence>
<evidence type="ECO:0000313" key="13">
    <source>
        <dbReference type="EMBL" id="PII36919.1"/>
    </source>
</evidence>
<reference evidence="13" key="1">
    <citation type="submission" date="2017-10" db="EMBL/GenBank/DDBJ databases">
        <title>Chryseobacterium sp. B5 is a hydrocarbonoclastic and plant growth promoting bacterium.</title>
        <authorList>
            <person name="Thijs S."/>
            <person name="Gkorezis P."/>
            <person name="Van Hamme J."/>
        </authorList>
    </citation>
    <scope>NUCLEOTIDE SEQUENCE</scope>
    <source>
        <strain evidence="13">B5</strain>
    </source>
</reference>
<dbReference type="AlphaFoldDB" id="A0A2G7TAI2"/>
<dbReference type="PROSITE" id="PS00409">
    <property type="entry name" value="PROKAR_NTER_METHYL"/>
    <property type="match status" value="1"/>
</dbReference>
<keyword evidence="4" id="KW-0488">Methylation</keyword>
<feature type="transmembrane region" description="Helical" evidence="11">
    <location>
        <begin position="21"/>
        <end position="42"/>
    </location>
</feature>
<dbReference type="GO" id="GO:0015627">
    <property type="term" value="C:type II protein secretion system complex"/>
    <property type="evidence" value="ECO:0007669"/>
    <property type="project" value="InterPro"/>
</dbReference>
<comment type="similarity">
    <text evidence="9">Belongs to the GSP H family.</text>
</comment>
<keyword evidence="7 11" id="KW-1133">Transmembrane helix</keyword>
<gene>
    <name evidence="13" type="ORF">CTI11_04180</name>
</gene>
<name>A0A2G7TAI2_9FLAO</name>
<dbReference type="EMBL" id="PEKC01000009">
    <property type="protein sequence ID" value="PII36919.1"/>
    <property type="molecule type" value="Genomic_DNA"/>
</dbReference>
<evidence type="ECO:0000256" key="7">
    <source>
        <dbReference type="ARBA" id="ARBA00022989"/>
    </source>
</evidence>
<keyword evidence="5" id="KW-0997">Cell inner membrane</keyword>
<feature type="domain" description="General secretion pathway GspH" evidence="12">
    <location>
        <begin position="58"/>
        <end position="177"/>
    </location>
</feature>
<comment type="caution">
    <text evidence="13">The sequence shown here is derived from an EMBL/GenBank/DDBJ whole genome shotgun (WGS) entry which is preliminary data.</text>
</comment>
<dbReference type="GO" id="GO:0005886">
    <property type="term" value="C:plasma membrane"/>
    <property type="evidence" value="ECO:0007669"/>
    <property type="project" value="UniProtKB-SubCell"/>
</dbReference>
<evidence type="ECO:0000256" key="8">
    <source>
        <dbReference type="ARBA" id="ARBA00023136"/>
    </source>
</evidence>
<evidence type="ECO:0000256" key="3">
    <source>
        <dbReference type="ARBA" id="ARBA00022475"/>
    </source>
</evidence>
<dbReference type="Pfam" id="PF07963">
    <property type="entry name" value="N_methyl"/>
    <property type="match status" value="1"/>
</dbReference>
<evidence type="ECO:0000256" key="9">
    <source>
        <dbReference type="ARBA" id="ARBA00025772"/>
    </source>
</evidence>
<dbReference type="InterPro" id="IPR022346">
    <property type="entry name" value="T2SS_GspH"/>
</dbReference>
<organism evidence="13">
    <name type="scientific">Chryseobacterium sp. B5</name>
    <dbReference type="NCBI Taxonomy" id="2050562"/>
    <lineage>
        <taxon>Bacteria</taxon>
        <taxon>Pseudomonadati</taxon>
        <taxon>Bacteroidota</taxon>
        <taxon>Flavobacteriia</taxon>
        <taxon>Flavobacteriales</taxon>
        <taxon>Weeksellaceae</taxon>
        <taxon>Chryseobacterium group</taxon>
        <taxon>Chryseobacterium</taxon>
    </lineage>
</organism>
<dbReference type="NCBIfam" id="TIGR02532">
    <property type="entry name" value="IV_pilin_GFxxxE"/>
    <property type="match status" value="1"/>
</dbReference>
<dbReference type="Gene3D" id="3.30.700.10">
    <property type="entry name" value="Glycoprotein, Type 4 Pilin"/>
    <property type="match status" value="1"/>
</dbReference>
<evidence type="ECO:0000256" key="10">
    <source>
        <dbReference type="ARBA" id="ARBA00030775"/>
    </source>
</evidence>
<sequence>MHALHLQRLTHAKAPARRRKGFTTLELMVVVAILAILTALAAPSFTPLMERWRVRQVAEDLQATIYFARSEALKRGGNVTIAKAANGNGCANATGNTQWGCGWQVASGNTVLQQTAPPTRVQITLADSTGSIAVDRWGMLSHGGGTAAAAMDLLLVPEGKIASDRSAVRLCTGTGGRIVQMKGSESCS</sequence>
<dbReference type="Pfam" id="PF12019">
    <property type="entry name" value="GspH"/>
    <property type="match status" value="1"/>
</dbReference>
<comment type="subcellular location">
    <subcellularLocation>
        <location evidence="1">Cell inner membrane</location>
        <topology evidence="1">Single-pass membrane protein</topology>
    </subcellularLocation>
</comment>
<evidence type="ECO:0000256" key="5">
    <source>
        <dbReference type="ARBA" id="ARBA00022519"/>
    </source>
</evidence>
<keyword evidence="8 11" id="KW-0472">Membrane</keyword>
<evidence type="ECO:0000256" key="1">
    <source>
        <dbReference type="ARBA" id="ARBA00004377"/>
    </source>
</evidence>
<evidence type="ECO:0000256" key="2">
    <source>
        <dbReference type="ARBA" id="ARBA00021549"/>
    </source>
</evidence>
<dbReference type="InterPro" id="IPR045584">
    <property type="entry name" value="Pilin-like"/>
</dbReference>
<keyword evidence="6 11" id="KW-0812">Transmembrane</keyword>
<dbReference type="InterPro" id="IPR012902">
    <property type="entry name" value="N_methyl_site"/>
</dbReference>
<dbReference type="GO" id="GO:0015628">
    <property type="term" value="P:protein secretion by the type II secretion system"/>
    <property type="evidence" value="ECO:0007669"/>
    <property type="project" value="InterPro"/>
</dbReference>
<accession>A0A2G7TAI2</accession>
<evidence type="ECO:0000256" key="4">
    <source>
        <dbReference type="ARBA" id="ARBA00022481"/>
    </source>
</evidence>
<keyword evidence="3" id="KW-1003">Cell membrane</keyword>
<proteinExistence type="inferred from homology"/>
<protein>
    <recommendedName>
        <fullName evidence="2">Type II secretion system protein H</fullName>
    </recommendedName>
    <alternativeName>
        <fullName evidence="10">General secretion pathway protein H</fullName>
    </alternativeName>
</protein>
<dbReference type="SUPFAM" id="SSF54523">
    <property type="entry name" value="Pili subunits"/>
    <property type="match status" value="1"/>
</dbReference>